<proteinExistence type="predicted"/>
<comment type="caution">
    <text evidence="3">The sequence shown here is derived from an EMBL/GenBank/DDBJ whole genome shotgun (WGS) entry which is preliminary data.</text>
</comment>
<evidence type="ECO:0000256" key="2">
    <source>
        <dbReference type="SAM" id="SignalP"/>
    </source>
</evidence>
<organism evidence="3 4">
    <name type="scientific">Amycolatopsis pigmentata</name>
    <dbReference type="NCBI Taxonomy" id="450801"/>
    <lineage>
        <taxon>Bacteria</taxon>
        <taxon>Bacillati</taxon>
        <taxon>Actinomycetota</taxon>
        <taxon>Actinomycetes</taxon>
        <taxon>Pseudonocardiales</taxon>
        <taxon>Pseudonocardiaceae</taxon>
        <taxon>Amycolatopsis</taxon>
    </lineage>
</organism>
<evidence type="ECO:0000313" key="3">
    <source>
        <dbReference type="EMBL" id="MFD2417503.1"/>
    </source>
</evidence>
<evidence type="ECO:0000256" key="1">
    <source>
        <dbReference type="SAM" id="MobiDB-lite"/>
    </source>
</evidence>
<gene>
    <name evidence="3" type="ORF">ACFSXZ_14325</name>
</gene>
<reference evidence="4" key="1">
    <citation type="journal article" date="2019" name="Int. J. Syst. Evol. Microbiol.">
        <title>The Global Catalogue of Microorganisms (GCM) 10K type strain sequencing project: providing services to taxonomists for standard genome sequencing and annotation.</title>
        <authorList>
            <consortium name="The Broad Institute Genomics Platform"/>
            <consortium name="The Broad Institute Genome Sequencing Center for Infectious Disease"/>
            <person name="Wu L."/>
            <person name="Ma J."/>
        </authorList>
    </citation>
    <scope>NUCLEOTIDE SEQUENCE [LARGE SCALE GENOMIC DNA]</scope>
    <source>
        <strain evidence="4">CGMCC 4.7645</strain>
    </source>
</reference>
<feature type="region of interest" description="Disordered" evidence="1">
    <location>
        <begin position="143"/>
        <end position="165"/>
    </location>
</feature>
<evidence type="ECO:0008006" key="5">
    <source>
        <dbReference type="Google" id="ProtNLM"/>
    </source>
</evidence>
<dbReference type="EMBL" id="JBHUKR010000007">
    <property type="protein sequence ID" value="MFD2417503.1"/>
    <property type="molecule type" value="Genomic_DNA"/>
</dbReference>
<dbReference type="Proteomes" id="UP001597417">
    <property type="component" value="Unassembled WGS sequence"/>
</dbReference>
<name>A0ABW5FR42_9PSEU</name>
<feature type="region of interest" description="Disordered" evidence="1">
    <location>
        <begin position="30"/>
        <end position="74"/>
    </location>
</feature>
<feature type="signal peptide" evidence="2">
    <location>
        <begin position="1"/>
        <end position="20"/>
    </location>
</feature>
<evidence type="ECO:0000313" key="4">
    <source>
        <dbReference type="Proteomes" id="UP001597417"/>
    </source>
</evidence>
<feature type="compositionally biased region" description="Polar residues" evidence="1">
    <location>
        <begin position="57"/>
        <end position="66"/>
    </location>
</feature>
<dbReference type="RefSeq" id="WP_378265319.1">
    <property type="nucleotide sequence ID" value="NZ_JBHUKR010000007.1"/>
</dbReference>
<feature type="compositionally biased region" description="Low complexity" evidence="1">
    <location>
        <begin position="30"/>
        <end position="51"/>
    </location>
</feature>
<dbReference type="PROSITE" id="PS51257">
    <property type="entry name" value="PROKAR_LIPOPROTEIN"/>
    <property type="match status" value="1"/>
</dbReference>
<sequence>MTKRLIAVLPAMVAGVALLAACGSVSGNNAQPGNAPASAPSSQSAGSSSQALAGERTGSSSDQPTTGGIDCGAVTLPNGQPSSLIADSSDAGVVGCTEAFNVLDEYLKAPGNGSGTQRNKTLSRGWSCAVDAGAGATARSIICSNGKDDGQGGKTGGVSFHTEPG</sequence>
<keyword evidence="4" id="KW-1185">Reference proteome</keyword>
<accession>A0ABW5FR42</accession>
<keyword evidence="2" id="KW-0732">Signal</keyword>
<protein>
    <recommendedName>
        <fullName evidence="5">Subtilisin inhibitor-like</fullName>
    </recommendedName>
</protein>
<feature type="chain" id="PRO_5046204808" description="Subtilisin inhibitor-like" evidence="2">
    <location>
        <begin position="21"/>
        <end position="165"/>
    </location>
</feature>